<dbReference type="RefSeq" id="WP_115092763.1">
    <property type="nucleotide sequence ID" value="NZ_CP068107.1"/>
</dbReference>
<reference evidence="1 2" key="1">
    <citation type="submission" date="2018-06" db="EMBL/GenBank/DDBJ databases">
        <authorList>
            <consortium name="Pathogen Informatics"/>
            <person name="Doyle S."/>
        </authorList>
    </citation>
    <scope>NUCLEOTIDE SEQUENCE [LARGE SCALE GENOMIC DNA]</scope>
    <source>
        <strain evidence="1 2">NCTC11179</strain>
    </source>
</reference>
<dbReference type="InterPro" id="IPR025365">
    <property type="entry name" value="DUF4269"/>
</dbReference>
<evidence type="ECO:0000313" key="2">
    <source>
        <dbReference type="Proteomes" id="UP000255024"/>
    </source>
</evidence>
<protein>
    <recommendedName>
        <fullName evidence="3">DUF4269 domain-containing protein</fullName>
    </recommendedName>
</protein>
<evidence type="ECO:0008006" key="3">
    <source>
        <dbReference type="Google" id="ProtNLM"/>
    </source>
</evidence>
<gene>
    <name evidence="1" type="ORF">NCTC11179_03761</name>
</gene>
<sequence>MDLDFTAIAYLKTGSAVQQQVYHTLTTHDVLECLEGYSPVVVGTFPLDIAIETSDIDIACHCMDIEVFQARVQAHFKNCRGFTDLIFSLRTEQTYVANFILDHFPIEIFAQTIPVAEQYGYRHMLIEHAILLERGPEFKAQVIALKRAGLKTEPTFAKLLGLTGDPYESLLTYK</sequence>
<keyword evidence="2" id="KW-1185">Reference proteome</keyword>
<proteinExistence type="predicted"/>
<evidence type="ECO:0000313" key="1">
    <source>
        <dbReference type="EMBL" id="STZ70228.1"/>
    </source>
</evidence>
<dbReference type="Proteomes" id="UP000255024">
    <property type="component" value="Unassembled WGS sequence"/>
</dbReference>
<dbReference type="Pfam" id="PF14091">
    <property type="entry name" value="DUF4269"/>
    <property type="match status" value="1"/>
</dbReference>
<dbReference type="AlphaFoldDB" id="A0A378U4P6"/>
<organism evidence="1 2">
    <name type="scientific">Myroides odoratus</name>
    <name type="common">Flavobacterium odoratum</name>
    <dbReference type="NCBI Taxonomy" id="256"/>
    <lineage>
        <taxon>Bacteria</taxon>
        <taxon>Pseudomonadati</taxon>
        <taxon>Bacteroidota</taxon>
        <taxon>Flavobacteriia</taxon>
        <taxon>Flavobacteriales</taxon>
        <taxon>Flavobacteriaceae</taxon>
        <taxon>Myroides</taxon>
    </lineage>
</organism>
<accession>A0A378U4P6</accession>
<name>A0A378U4P6_MYROD</name>
<dbReference type="EMBL" id="UGQL01000002">
    <property type="protein sequence ID" value="STZ70228.1"/>
    <property type="molecule type" value="Genomic_DNA"/>
</dbReference>